<dbReference type="InterPro" id="IPR013210">
    <property type="entry name" value="LRR_N_plant-typ"/>
</dbReference>
<keyword evidence="6 10" id="KW-1133">Transmembrane helix</keyword>
<dbReference type="Pfam" id="PF00560">
    <property type="entry name" value="LRR_1"/>
    <property type="match status" value="2"/>
</dbReference>
<gene>
    <name evidence="13" type="ORF">RND71_012680</name>
</gene>
<feature type="region of interest" description="Disordered" evidence="9">
    <location>
        <begin position="370"/>
        <end position="394"/>
    </location>
</feature>
<organism evidence="13 14">
    <name type="scientific">Anisodus tanguticus</name>
    <dbReference type="NCBI Taxonomy" id="243964"/>
    <lineage>
        <taxon>Eukaryota</taxon>
        <taxon>Viridiplantae</taxon>
        <taxon>Streptophyta</taxon>
        <taxon>Embryophyta</taxon>
        <taxon>Tracheophyta</taxon>
        <taxon>Spermatophyta</taxon>
        <taxon>Magnoliopsida</taxon>
        <taxon>eudicotyledons</taxon>
        <taxon>Gunneridae</taxon>
        <taxon>Pentapetalae</taxon>
        <taxon>asterids</taxon>
        <taxon>lamiids</taxon>
        <taxon>Solanales</taxon>
        <taxon>Solanaceae</taxon>
        <taxon>Solanoideae</taxon>
        <taxon>Hyoscyameae</taxon>
        <taxon>Anisodus</taxon>
    </lineage>
</organism>
<evidence type="ECO:0000313" key="14">
    <source>
        <dbReference type="Proteomes" id="UP001291623"/>
    </source>
</evidence>
<dbReference type="Pfam" id="PF08263">
    <property type="entry name" value="LRRNT_2"/>
    <property type="match status" value="1"/>
</dbReference>
<feature type="chain" id="PRO_5042018208" description="Leucine-rich repeat-containing N-terminal plant-type domain-containing protein" evidence="11">
    <location>
        <begin position="27"/>
        <end position="462"/>
    </location>
</feature>
<keyword evidence="7 10" id="KW-0472">Membrane</keyword>
<evidence type="ECO:0000256" key="7">
    <source>
        <dbReference type="ARBA" id="ARBA00023136"/>
    </source>
</evidence>
<dbReference type="InterPro" id="IPR046956">
    <property type="entry name" value="RLP23-like"/>
</dbReference>
<feature type="domain" description="Leucine-rich repeat-containing N-terminal plant-type" evidence="12">
    <location>
        <begin position="40"/>
        <end position="77"/>
    </location>
</feature>
<comment type="caution">
    <text evidence="13">The sequence shown here is derived from an EMBL/GenBank/DDBJ whole genome shotgun (WGS) entry which is preliminary data.</text>
</comment>
<dbReference type="GO" id="GO:0016020">
    <property type="term" value="C:membrane"/>
    <property type="evidence" value="ECO:0007669"/>
    <property type="project" value="UniProtKB-SubCell"/>
</dbReference>
<dbReference type="PANTHER" id="PTHR48063">
    <property type="entry name" value="LRR RECEPTOR-LIKE KINASE"/>
    <property type="match status" value="1"/>
</dbReference>
<keyword evidence="3 10" id="KW-0812">Transmembrane</keyword>
<evidence type="ECO:0000256" key="8">
    <source>
        <dbReference type="ARBA" id="ARBA00023180"/>
    </source>
</evidence>
<keyword evidence="8" id="KW-0325">Glycoprotein</keyword>
<name>A0AAE1VG87_9SOLA</name>
<evidence type="ECO:0000256" key="5">
    <source>
        <dbReference type="ARBA" id="ARBA00022737"/>
    </source>
</evidence>
<evidence type="ECO:0000256" key="10">
    <source>
        <dbReference type="SAM" id="Phobius"/>
    </source>
</evidence>
<evidence type="ECO:0000256" key="11">
    <source>
        <dbReference type="SAM" id="SignalP"/>
    </source>
</evidence>
<dbReference type="InterPro" id="IPR001611">
    <property type="entry name" value="Leu-rich_rpt"/>
</dbReference>
<dbReference type="EMBL" id="JAVYJV010000006">
    <property type="protein sequence ID" value="KAK4368888.1"/>
    <property type="molecule type" value="Genomic_DNA"/>
</dbReference>
<protein>
    <recommendedName>
        <fullName evidence="12">Leucine-rich repeat-containing N-terminal plant-type domain-containing protein</fullName>
    </recommendedName>
</protein>
<comment type="subcellular location">
    <subcellularLocation>
        <location evidence="1">Membrane</location>
        <topology evidence="1">Single-pass type I membrane protein</topology>
    </subcellularLocation>
</comment>
<sequence>MSKTKYPRLAHFLVTWSLLLPKTTLGFTSREVNKTLNMEKERDALLEFKRGLKDDFGHLSTWGDDEDKKECCKWKGIEWDKRTGRVIVLDLHNEVSCPGRACFSPILTGKLSPSLLELQHLSYLDLSLNAFENSEILRFIGSFKRLQYLNLSSCYFSGEIPAQFQNLSSLRILDLGNNYLIVKDLVWLSHISSLEFLSLAGNDFQASNWFREITKVPSLKELDLSVGNKLTERIPAWIGTELIKLRILSLRFNKFYGSIPSIICQLQFLHILDLSANGLSGKIPQCLKKFTLLRQENGSGESMDFQVRYDYIPRSYLYIGDLLIQWKNQESEYRNPLLYLNWLECVGLVKQQLIRKNSIKHSIDISSYSGNAQLCGPPSPRIDRDSNTNSQEHDDDEDFPYLEFYISMVLGFIVAFWGFLGCLIVNRSWRNAYFTFLTDMNSWLYSTSRVCSARLKGMLRNY</sequence>
<dbReference type="PANTHER" id="PTHR48063:SF103">
    <property type="entry name" value="LEUCINE-RICH RECEPTOR-LIKE KINASE FAMILY PROTEIN"/>
    <property type="match status" value="1"/>
</dbReference>
<accession>A0AAE1VG87</accession>
<evidence type="ECO:0000259" key="12">
    <source>
        <dbReference type="Pfam" id="PF08263"/>
    </source>
</evidence>
<dbReference type="AlphaFoldDB" id="A0AAE1VG87"/>
<dbReference type="Pfam" id="PF13855">
    <property type="entry name" value="LRR_8"/>
    <property type="match status" value="1"/>
</dbReference>
<evidence type="ECO:0000256" key="3">
    <source>
        <dbReference type="ARBA" id="ARBA00022692"/>
    </source>
</evidence>
<dbReference type="Proteomes" id="UP001291623">
    <property type="component" value="Unassembled WGS sequence"/>
</dbReference>
<feature type="transmembrane region" description="Helical" evidence="10">
    <location>
        <begin position="404"/>
        <end position="425"/>
    </location>
</feature>
<reference evidence="13" key="1">
    <citation type="submission" date="2023-12" db="EMBL/GenBank/DDBJ databases">
        <title>Genome assembly of Anisodus tanguticus.</title>
        <authorList>
            <person name="Wang Y.-J."/>
        </authorList>
    </citation>
    <scope>NUCLEOTIDE SEQUENCE</scope>
    <source>
        <strain evidence="13">KB-2021</strain>
        <tissue evidence="13">Leaf</tissue>
    </source>
</reference>
<keyword evidence="2" id="KW-0433">Leucine-rich repeat</keyword>
<dbReference type="GO" id="GO:0050832">
    <property type="term" value="P:defense response to fungus"/>
    <property type="evidence" value="ECO:0007669"/>
    <property type="project" value="UniProtKB-ARBA"/>
</dbReference>
<evidence type="ECO:0000256" key="2">
    <source>
        <dbReference type="ARBA" id="ARBA00022614"/>
    </source>
</evidence>
<keyword evidence="4 11" id="KW-0732">Signal</keyword>
<evidence type="ECO:0000256" key="4">
    <source>
        <dbReference type="ARBA" id="ARBA00022729"/>
    </source>
</evidence>
<dbReference type="SUPFAM" id="SSF52058">
    <property type="entry name" value="L domain-like"/>
    <property type="match status" value="1"/>
</dbReference>
<keyword evidence="5" id="KW-0677">Repeat</keyword>
<dbReference type="Gene3D" id="3.80.10.10">
    <property type="entry name" value="Ribonuclease Inhibitor"/>
    <property type="match status" value="2"/>
</dbReference>
<feature type="signal peptide" evidence="11">
    <location>
        <begin position="1"/>
        <end position="26"/>
    </location>
</feature>
<dbReference type="FunFam" id="3.80.10.10:FF:001488">
    <property type="entry name" value="Receptor-like protein EIX1"/>
    <property type="match status" value="1"/>
</dbReference>
<evidence type="ECO:0000313" key="13">
    <source>
        <dbReference type="EMBL" id="KAK4368888.1"/>
    </source>
</evidence>
<proteinExistence type="predicted"/>
<dbReference type="InterPro" id="IPR032675">
    <property type="entry name" value="LRR_dom_sf"/>
</dbReference>
<evidence type="ECO:0000256" key="1">
    <source>
        <dbReference type="ARBA" id="ARBA00004479"/>
    </source>
</evidence>
<evidence type="ECO:0000256" key="9">
    <source>
        <dbReference type="SAM" id="MobiDB-lite"/>
    </source>
</evidence>
<keyword evidence="14" id="KW-1185">Reference proteome</keyword>
<evidence type="ECO:0000256" key="6">
    <source>
        <dbReference type="ARBA" id="ARBA00022989"/>
    </source>
</evidence>